<protein>
    <submittedName>
        <fullName evidence="2">Uncharacterized protein</fullName>
    </submittedName>
</protein>
<evidence type="ECO:0000256" key="1">
    <source>
        <dbReference type="SAM" id="Phobius"/>
    </source>
</evidence>
<evidence type="ECO:0000313" key="2">
    <source>
        <dbReference type="EMBL" id="MCI0183551.1"/>
    </source>
</evidence>
<dbReference type="RefSeq" id="WP_241713997.1">
    <property type="nucleotide sequence ID" value="NZ_JALBUF010000005.1"/>
</dbReference>
<accession>A0A9X2AF03</accession>
<sequence>MTNAKGQATVVLYGQPVNTMEMVGVKVGHLSSDDAKAMRSIVGLDAWWTSSGVKNAAPIGNTVTVNPWISTVSGSSSKQITVLVHSPTGAGTSEVTCIVKGASKSSSTGSMGSSSMSSGVTQMKSIEGNGSTTFDLSLPHRTLMIKPFHYGRLFSCEYGHILLYCCSCMIHHVGCGFICFFCAHFFFKSLA</sequence>
<evidence type="ECO:0000313" key="3">
    <source>
        <dbReference type="Proteomes" id="UP001139263"/>
    </source>
</evidence>
<organism evidence="2 3">
    <name type="scientific">Sulfoacidibacillus ferrooxidans</name>
    <dbReference type="NCBI Taxonomy" id="2005001"/>
    <lineage>
        <taxon>Bacteria</taxon>
        <taxon>Bacillati</taxon>
        <taxon>Bacillota</taxon>
        <taxon>Bacilli</taxon>
        <taxon>Bacillales</taxon>
        <taxon>Alicyclobacillaceae</taxon>
        <taxon>Sulfoacidibacillus</taxon>
    </lineage>
</organism>
<dbReference type="AlphaFoldDB" id="A0A9X2AF03"/>
<feature type="transmembrane region" description="Helical" evidence="1">
    <location>
        <begin position="161"/>
        <end position="187"/>
    </location>
</feature>
<reference evidence="2" key="1">
    <citation type="submission" date="2022-03" db="EMBL/GenBank/DDBJ databases">
        <title>Draft Genome Sequence of Firmicute Strain S0AB, a Heterotrophic Iron/Sulfur-Oxidizing Extreme Acidophile.</title>
        <authorList>
            <person name="Vergara E."/>
            <person name="Pakostova E."/>
            <person name="Johnson D.B."/>
            <person name="Holmes D.S."/>
        </authorList>
    </citation>
    <scope>NUCLEOTIDE SEQUENCE</scope>
    <source>
        <strain evidence="2">S0AB</strain>
    </source>
</reference>
<proteinExistence type="predicted"/>
<keyword evidence="3" id="KW-1185">Reference proteome</keyword>
<keyword evidence="1" id="KW-1133">Transmembrane helix</keyword>
<comment type="caution">
    <text evidence="2">The sequence shown here is derived from an EMBL/GenBank/DDBJ whole genome shotgun (WGS) entry which is preliminary data.</text>
</comment>
<name>A0A9X2AF03_9BACL</name>
<keyword evidence="1" id="KW-0472">Membrane</keyword>
<gene>
    <name evidence="2" type="ORF">MM817_01834</name>
</gene>
<dbReference type="Proteomes" id="UP001139263">
    <property type="component" value="Unassembled WGS sequence"/>
</dbReference>
<keyword evidence="1" id="KW-0812">Transmembrane</keyword>
<dbReference type="EMBL" id="JALBUF010000005">
    <property type="protein sequence ID" value="MCI0183551.1"/>
    <property type="molecule type" value="Genomic_DNA"/>
</dbReference>